<evidence type="ECO:0000313" key="3">
    <source>
        <dbReference type="Proteomes" id="UP000759131"/>
    </source>
</evidence>
<keyword evidence="3" id="KW-1185">Reference proteome</keyword>
<protein>
    <submittedName>
        <fullName evidence="2">Uncharacterized protein</fullName>
    </submittedName>
</protein>
<keyword evidence="1" id="KW-0472">Membrane</keyword>
<dbReference type="AlphaFoldDB" id="A0A7R9KRH8"/>
<dbReference type="Proteomes" id="UP000759131">
    <property type="component" value="Unassembled WGS sequence"/>
</dbReference>
<keyword evidence="1" id="KW-1133">Transmembrane helix</keyword>
<dbReference type="EMBL" id="OC859890">
    <property type="protein sequence ID" value="CAD7628048.1"/>
    <property type="molecule type" value="Genomic_DNA"/>
</dbReference>
<dbReference type="EMBL" id="CAJPIZ010005315">
    <property type="protein sequence ID" value="CAG2108478.1"/>
    <property type="molecule type" value="Genomic_DNA"/>
</dbReference>
<dbReference type="OrthoDB" id="6504887at2759"/>
<evidence type="ECO:0000256" key="1">
    <source>
        <dbReference type="SAM" id="Phobius"/>
    </source>
</evidence>
<proteinExistence type="predicted"/>
<accession>A0A7R9KRH8</accession>
<name>A0A7R9KRH8_9ACAR</name>
<keyword evidence="1" id="KW-0812">Transmembrane</keyword>
<evidence type="ECO:0000313" key="2">
    <source>
        <dbReference type="EMBL" id="CAD7628048.1"/>
    </source>
</evidence>
<gene>
    <name evidence="2" type="ORF">OSB1V03_LOCUS8470</name>
</gene>
<organism evidence="2">
    <name type="scientific">Medioppia subpectinata</name>
    <dbReference type="NCBI Taxonomy" id="1979941"/>
    <lineage>
        <taxon>Eukaryota</taxon>
        <taxon>Metazoa</taxon>
        <taxon>Ecdysozoa</taxon>
        <taxon>Arthropoda</taxon>
        <taxon>Chelicerata</taxon>
        <taxon>Arachnida</taxon>
        <taxon>Acari</taxon>
        <taxon>Acariformes</taxon>
        <taxon>Sarcoptiformes</taxon>
        <taxon>Oribatida</taxon>
        <taxon>Brachypylina</taxon>
        <taxon>Oppioidea</taxon>
        <taxon>Oppiidae</taxon>
        <taxon>Medioppia</taxon>
    </lineage>
</organism>
<reference evidence="2" key="1">
    <citation type="submission" date="2020-11" db="EMBL/GenBank/DDBJ databases">
        <authorList>
            <person name="Tran Van P."/>
        </authorList>
    </citation>
    <scope>NUCLEOTIDE SEQUENCE</scope>
</reference>
<sequence>MDCEILYEIFRAYCNIIAWISCQGNIGGTYDLGEGRWGERRGDLGPAGIAGITIGAVAVAGALAVTVFFCYYVHQKQKRAETQAYGSHGYRKPAFQNY</sequence>
<feature type="transmembrane region" description="Helical" evidence="1">
    <location>
        <begin position="47"/>
        <end position="73"/>
    </location>
</feature>